<evidence type="ECO:0000313" key="1">
    <source>
        <dbReference type="EMBL" id="KAJ7355046.1"/>
    </source>
</evidence>
<comment type="caution">
    <text evidence="1">The sequence shown here is derived from an EMBL/GenBank/DDBJ whole genome shotgun (WGS) entry which is preliminary data.</text>
</comment>
<gene>
    <name evidence="1" type="ORF">OS493_028261</name>
</gene>
<dbReference type="AlphaFoldDB" id="A0A9X0CIC7"/>
<protein>
    <submittedName>
        <fullName evidence="1">Uncharacterized protein</fullName>
    </submittedName>
</protein>
<keyword evidence="2" id="KW-1185">Reference proteome</keyword>
<dbReference type="Proteomes" id="UP001163046">
    <property type="component" value="Unassembled WGS sequence"/>
</dbReference>
<sequence length="159" mass="18025">MSKSSMQQLQLHTKIINFHVGYMTMDDYMVIANLEKANPLCGVTCHMGMDEDYNFFIGIFHGPMVSDKCLLCTMIHEIGHAQQQANATTLTQAHGSEFKKATTSIIRSVEKGQAGLPKPFCKIEKEVMNEEEEEVMKTQLDLEGLRHLSHTLQNHTLRE</sequence>
<accession>A0A9X0CIC7</accession>
<name>A0A9X0CIC7_9CNID</name>
<evidence type="ECO:0000313" key="2">
    <source>
        <dbReference type="Proteomes" id="UP001163046"/>
    </source>
</evidence>
<organism evidence="1 2">
    <name type="scientific">Desmophyllum pertusum</name>
    <dbReference type="NCBI Taxonomy" id="174260"/>
    <lineage>
        <taxon>Eukaryota</taxon>
        <taxon>Metazoa</taxon>
        <taxon>Cnidaria</taxon>
        <taxon>Anthozoa</taxon>
        <taxon>Hexacorallia</taxon>
        <taxon>Scleractinia</taxon>
        <taxon>Caryophylliina</taxon>
        <taxon>Caryophylliidae</taxon>
        <taxon>Desmophyllum</taxon>
    </lineage>
</organism>
<reference evidence="1" key="1">
    <citation type="submission" date="2023-01" db="EMBL/GenBank/DDBJ databases">
        <title>Genome assembly of the deep-sea coral Lophelia pertusa.</title>
        <authorList>
            <person name="Herrera S."/>
            <person name="Cordes E."/>
        </authorList>
    </citation>
    <scope>NUCLEOTIDE SEQUENCE</scope>
    <source>
        <strain evidence="1">USNM1676648</strain>
        <tissue evidence="1">Polyp</tissue>
    </source>
</reference>
<proteinExistence type="predicted"/>
<dbReference type="EMBL" id="MU827328">
    <property type="protein sequence ID" value="KAJ7355046.1"/>
    <property type="molecule type" value="Genomic_DNA"/>
</dbReference>